<keyword evidence="3" id="KW-0255">Endonuclease</keyword>
<name>A0A9J6CS96_POLVA</name>
<dbReference type="SUPFAM" id="SSF56672">
    <property type="entry name" value="DNA/RNA polymerases"/>
    <property type="match status" value="1"/>
</dbReference>
<keyword evidence="1" id="KW-0808">Transferase</keyword>
<dbReference type="Proteomes" id="UP001107558">
    <property type="component" value="Chromosome 1"/>
</dbReference>
<dbReference type="InterPro" id="IPR012337">
    <property type="entry name" value="RNaseH-like_sf"/>
</dbReference>
<accession>A0A9J6CS96</accession>
<dbReference type="GO" id="GO:0015074">
    <property type="term" value="P:DNA integration"/>
    <property type="evidence" value="ECO:0007669"/>
    <property type="project" value="InterPro"/>
</dbReference>
<dbReference type="Gene3D" id="3.10.20.370">
    <property type="match status" value="1"/>
</dbReference>
<keyword evidence="3" id="KW-0378">Hydrolase</keyword>
<dbReference type="GO" id="GO:0042575">
    <property type="term" value="C:DNA polymerase complex"/>
    <property type="evidence" value="ECO:0007669"/>
    <property type="project" value="UniProtKB-ARBA"/>
</dbReference>
<feature type="compositionally biased region" description="Acidic residues" evidence="5">
    <location>
        <begin position="357"/>
        <end position="367"/>
    </location>
</feature>
<feature type="region of interest" description="Disordered" evidence="5">
    <location>
        <begin position="348"/>
        <end position="398"/>
    </location>
</feature>
<dbReference type="PANTHER" id="PTHR37984">
    <property type="entry name" value="PROTEIN CBG26694"/>
    <property type="match status" value="1"/>
</dbReference>
<evidence type="ECO:0000256" key="1">
    <source>
        <dbReference type="ARBA" id="ARBA00022695"/>
    </source>
</evidence>
<dbReference type="GO" id="GO:0004519">
    <property type="term" value="F:endonuclease activity"/>
    <property type="evidence" value="ECO:0007669"/>
    <property type="project" value="UniProtKB-KW"/>
</dbReference>
<dbReference type="InterPro" id="IPR043502">
    <property type="entry name" value="DNA/RNA_pol_sf"/>
</dbReference>
<dbReference type="SUPFAM" id="SSF53098">
    <property type="entry name" value="Ribonuclease H-like"/>
    <property type="match status" value="1"/>
</dbReference>
<comment type="caution">
    <text evidence="7">The sequence shown here is derived from an EMBL/GenBank/DDBJ whole genome shotgun (WGS) entry which is preliminary data.</text>
</comment>
<evidence type="ECO:0000256" key="4">
    <source>
        <dbReference type="ARBA" id="ARBA00022918"/>
    </source>
</evidence>
<reference evidence="7" key="1">
    <citation type="submission" date="2021-03" db="EMBL/GenBank/DDBJ databases">
        <title>Chromosome level genome of the anhydrobiotic midge Polypedilum vanderplanki.</title>
        <authorList>
            <person name="Yoshida Y."/>
            <person name="Kikawada T."/>
            <person name="Gusev O."/>
        </authorList>
    </citation>
    <scope>NUCLEOTIDE SEQUENCE</scope>
    <source>
        <strain evidence="7">NIAS01</strain>
        <tissue evidence="7">Whole body or cell culture</tissue>
    </source>
</reference>
<proteinExistence type="predicted"/>
<dbReference type="InterPro" id="IPR001584">
    <property type="entry name" value="Integrase_cat-core"/>
</dbReference>
<dbReference type="InterPro" id="IPR036397">
    <property type="entry name" value="RNaseH_sf"/>
</dbReference>
<organism evidence="7 8">
    <name type="scientific">Polypedilum vanderplanki</name>
    <name type="common">Sleeping chironomid midge</name>
    <dbReference type="NCBI Taxonomy" id="319348"/>
    <lineage>
        <taxon>Eukaryota</taxon>
        <taxon>Metazoa</taxon>
        <taxon>Ecdysozoa</taxon>
        <taxon>Arthropoda</taxon>
        <taxon>Hexapoda</taxon>
        <taxon>Insecta</taxon>
        <taxon>Pterygota</taxon>
        <taxon>Neoptera</taxon>
        <taxon>Endopterygota</taxon>
        <taxon>Diptera</taxon>
        <taxon>Nematocera</taxon>
        <taxon>Chironomoidea</taxon>
        <taxon>Chironomidae</taxon>
        <taxon>Chironominae</taxon>
        <taxon>Polypedilum</taxon>
        <taxon>Polypedilum</taxon>
    </lineage>
</organism>
<evidence type="ECO:0000256" key="3">
    <source>
        <dbReference type="ARBA" id="ARBA00022759"/>
    </source>
</evidence>
<dbReference type="Gene3D" id="3.30.420.10">
    <property type="entry name" value="Ribonuclease H-like superfamily/Ribonuclease H"/>
    <property type="match status" value="1"/>
</dbReference>
<dbReference type="InterPro" id="IPR041577">
    <property type="entry name" value="RT_RNaseH_2"/>
</dbReference>
<feature type="domain" description="Integrase catalytic" evidence="6">
    <location>
        <begin position="70"/>
        <end position="241"/>
    </location>
</feature>
<keyword evidence="4" id="KW-0695">RNA-directed DNA polymerase</keyword>
<dbReference type="Pfam" id="PF17919">
    <property type="entry name" value="RT_RNaseH_2"/>
    <property type="match status" value="1"/>
</dbReference>
<evidence type="ECO:0000256" key="2">
    <source>
        <dbReference type="ARBA" id="ARBA00022722"/>
    </source>
</evidence>
<dbReference type="GO" id="GO:0003676">
    <property type="term" value="F:nucleic acid binding"/>
    <property type="evidence" value="ECO:0007669"/>
    <property type="project" value="InterPro"/>
</dbReference>
<dbReference type="OrthoDB" id="7762866at2759"/>
<evidence type="ECO:0000256" key="5">
    <source>
        <dbReference type="SAM" id="MobiDB-lite"/>
    </source>
</evidence>
<feature type="compositionally biased region" description="Basic and acidic residues" evidence="5">
    <location>
        <begin position="372"/>
        <end position="386"/>
    </location>
</feature>
<evidence type="ECO:0000313" key="7">
    <source>
        <dbReference type="EMBL" id="KAG5684735.1"/>
    </source>
</evidence>
<evidence type="ECO:0000259" key="6">
    <source>
        <dbReference type="PROSITE" id="PS50994"/>
    </source>
</evidence>
<keyword evidence="8" id="KW-1185">Reference proteome</keyword>
<protein>
    <recommendedName>
        <fullName evidence="6">Integrase catalytic domain-containing protein</fullName>
    </recommendedName>
</protein>
<dbReference type="GO" id="GO:0003964">
    <property type="term" value="F:RNA-directed DNA polymerase activity"/>
    <property type="evidence" value="ECO:0007669"/>
    <property type="project" value="UniProtKB-KW"/>
</dbReference>
<sequence>MEQEQQKAFEEIKRKLKEETVPHALFDSSLQCKLYTDASGVGLGAVLVQVQEDGTERAIMFASKSLTKTEATYPQIHREALAIVWAAGSWRLAPFQFKAEHISGADNRVAMHCQGYIFMGIEVRDTTSVETIKACESVFNIFGKPALQFERTMGTAFYTSKEFRDWCERSGIRLDFSVPLWPQHNGQAENNMKFINKIMRTTRVNMTNWRENLAKGVQFYNNERTHSSTNTSPAELMFGRRLRASLPILSTDQLLIDDDVREIDTVNKHLGKEAADKRRQAKESEIEVGDTVFMRARNTDKLAARFNVEEPCKIVKKTGATVVIETTKDGDEYRRNITAVKKNYNEYSMDQSKEETAVETEQQEEMQTENARGGEEAVRSLRDRTRIRAPQKLSLHIE</sequence>
<keyword evidence="1" id="KW-0548">Nucleotidyltransferase</keyword>
<dbReference type="InterPro" id="IPR050951">
    <property type="entry name" value="Retrovirus_Pol_polyprotein"/>
</dbReference>
<dbReference type="PANTHER" id="PTHR37984:SF11">
    <property type="entry name" value="INTEGRASE CATALYTIC DOMAIN-CONTAINING PROTEIN"/>
    <property type="match status" value="1"/>
</dbReference>
<dbReference type="EMBL" id="JADBJN010000001">
    <property type="protein sequence ID" value="KAG5684735.1"/>
    <property type="molecule type" value="Genomic_DNA"/>
</dbReference>
<evidence type="ECO:0000313" key="8">
    <source>
        <dbReference type="Proteomes" id="UP001107558"/>
    </source>
</evidence>
<dbReference type="FunFam" id="3.10.20.370:FF:000001">
    <property type="entry name" value="Retrovirus-related Pol polyprotein from transposon 17.6-like protein"/>
    <property type="match status" value="1"/>
</dbReference>
<keyword evidence="2" id="KW-0540">Nuclease</keyword>
<dbReference type="PROSITE" id="PS50994">
    <property type="entry name" value="INTEGRASE"/>
    <property type="match status" value="1"/>
</dbReference>
<dbReference type="AlphaFoldDB" id="A0A9J6CS96"/>
<gene>
    <name evidence="7" type="ORF">PVAND_013949</name>
</gene>